<dbReference type="SMART" id="SM00054">
    <property type="entry name" value="EFh"/>
    <property type="match status" value="3"/>
</dbReference>
<dbReference type="Pfam" id="PF13833">
    <property type="entry name" value="EF-hand_8"/>
    <property type="match status" value="1"/>
</dbReference>
<name>I1BSK4_RHIO9</name>
<dbReference type="OMA" id="PIMETMS"/>
<dbReference type="SUPFAM" id="SSF47473">
    <property type="entry name" value="EF-hand"/>
    <property type="match status" value="1"/>
</dbReference>
<dbReference type="PANTHER" id="PTHR23056:SF110">
    <property type="entry name" value="CALMODULIN"/>
    <property type="match status" value="1"/>
</dbReference>
<keyword evidence="3 6" id="KW-0863">Zinc-finger</keyword>
<dbReference type="GeneID" id="93610860"/>
<dbReference type="PROSITE" id="PS01357">
    <property type="entry name" value="ZF_ZZ_1"/>
    <property type="match status" value="1"/>
</dbReference>
<dbReference type="InterPro" id="IPR011992">
    <property type="entry name" value="EF-hand-dom_pair"/>
</dbReference>
<evidence type="ECO:0000256" key="6">
    <source>
        <dbReference type="PROSITE-ProRule" id="PRU00228"/>
    </source>
</evidence>
<evidence type="ECO:0000256" key="1">
    <source>
        <dbReference type="ARBA" id="ARBA00022723"/>
    </source>
</evidence>
<dbReference type="RefSeq" id="XP_067514580.1">
    <property type="nucleotide sequence ID" value="XM_067658479.1"/>
</dbReference>
<evidence type="ECO:0000256" key="5">
    <source>
        <dbReference type="ARBA" id="ARBA00022837"/>
    </source>
</evidence>
<evidence type="ECO:0000313" key="10">
    <source>
        <dbReference type="EMBL" id="EIE79184.1"/>
    </source>
</evidence>
<dbReference type="EMBL" id="CH476733">
    <property type="protein sequence ID" value="EIE79184.1"/>
    <property type="molecule type" value="Genomic_DNA"/>
</dbReference>
<feature type="domain" description="ZZ-type" evidence="8">
    <location>
        <begin position="24"/>
        <end position="76"/>
    </location>
</feature>
<evidence type="ECO:0000256" key="7">
    <source>
        <dbReference type="SAM" id="MobiDB-lite"/>
    </source>
</evidence>
<feature type="domain" description="EF-hand" evidence="9">
    <location>
        <begin position="190"/>
        <end position="225"/>
    </location>
</feature>
<reference evidence="10 11" key="1">
    <citation type="journal article" date="2009" name="PLoS Genet.">
        <title>Genomic analysis of the basal lineage fungus Rhizopus oryzae reveals a whole-genome duplication.</title>
        <authorList>
            <person name="Ma L.-J."/>
            <person name="Ibrahim A.S."/>
            <person name="Skory C."/>
            <person name="Grabherr M.G."/>
            <person name="Burger G."/>
            <person name="Butler M."/>
            <person name="Elias M."/>
            <person name="Idnurm A."/>
            <person name="Lang B.F."/>
            <person name="Sone T."/>
            <person name="Abe A."/>
            <person name="Calvo S.E."/>
            <person name="Corrochano L.M."/>
            <person name="Engels R."/>
            <person name="Fu J."/>
            <person name="Hansberg W."/>
            <person name="Kim J.-M."/>
            <person name="Kodira C.D."/>
            <person name="Koehrsen M.J."/>
            <person name="Liu B."/>
            <person name="Miranda-Saavedra D."/>
            <person name="O'Leary S."/>
            <person name="Ortiz-Castellanos L."/>
            <person name="Poulter R."/>
            <person name="Rodriguez-Romero J."/>
            <person name="Ruiz-Herrera J."/>
            <person name="Shen Y.-Q."/>
            <person name="Zeng Q."/>
            <person name="Galagan J."/>
            <person name="Birren B.W."/>
            <person name="Cuomo C.A."/>
            <person name="Wickes B.L."/>
        </authorList>
    </citation>
    <scope>NUCLEOTIDE SEQUENCE [LARGE SCALE GENOMIC DNA]</scope>
    <source>
        <strain evidence="11">RA 99-880 / ATCC MYA-4621 / FGSC 9543 / NRRL 43880</strain>
    </source>
</reference>
<sequence>MPFQKINLEKVPLSDDSKFLSLNFCGITCNKCSVSPIRGTRYKCANCVDFDLCEMCEGSNSHVNTHVFLKIRIPIPPLANPRSALLPAFYPGKHYNKALLSMEKYKELQHSSHFDQIELEALYEQFKTLSTVESEGGGIDKETFEQCLGPLGLEKNLITERIFAFFDQDKDGIISFPEIVQGLSILCKGNLDEKIEYAFKGYDLDNDGYISRDELYRMYKSYFYLSMELVRDVVSAMEDEMMDSFEFSASQPVSAAFNVAIPSTSSDRRQSESDEDEDEDGTEAGPSTKKRKYPLKEDHFLKQYAIEAEQAKILSDASETQVNDMTADALRTDSQKLLMSNHNELKNKQKNGKKAWEEKFPIMETMTQGAINEMVDKTFKSIKTEREGYINFEEFKQCVQTDSSIVSWFEALGTVF</sequence>
<keyword evidence="2" id="KW-0677">Repeat</keyword>
<keyword evidence="4" id="KW-0862">Zinc</keyword>
<gene>
    <name evidence="10" type="ORF">RO3G_03889</name>
</gene>
<dbReference type="GO" id="GO:0019722">
    <property type="term" value="P:calcium-mediated signaling"/>
    <property type="evidence" value="ECO:0007669"/>
    <property type="project" value="InterPro"/>
</dbReference>
<dbReference type="PROSITE" id="PS00018">
    <property type="entry name" value="EF_HAND_1"/>
    <property type="match status" value="2"/>
</dbReference>
<dbReference type="PANTHER" id="PTHR23056">
    <property type="entry name" value="CALCINEURIN B"/>
    <property type="match status" value="1"/>
</dbReference>
<dbReference type="OrthoDB" id="2122982at2759"/>
<evidence type="ECO:0008006" key="12">
    <source>
        <dbReference type="Google" id="ProtNLM"/>
    </source>
</evidence>
<dbReference type="eggNOG" id="KOG0044">
    <property type="taxonomic scope" value="Eukaryota"/>
</dbReference>
<evidence type="ECO:0000256" key="4">
    <source>
        <dbReference type="ARBA" id="ARBA00022833"/>
    </source>
</evidence>
<dbReference type="GO" id="GO:0005509">
    <property type="term" value="F:calcium ion binding"/>
    <property type="evidence" value="ECO:0007669"/>
    <property type="project" value="InterPro"/>
</dbReference>
<evidence type="ECO:0000256" key="2">
    <source>
        <dbReference type="ARBA" id="ARBA00022737"/>
    </source>
</evidence>
<dbReference type="STRING" id="246409.I1BSK4"/>
<evidence type="ECO:0000256" key="3">
    <source>
        <dbReference type="ARBA" id="ARBA00022771"/>
    </source>
</evidence>
<dbReference type="CDD" id="cd02340">
    <property type="entry name" value="ZZ_NBR1_like"/>
    <property type="match status" value="1"/>
</dbReference>
<evidence type="ECO:0000259" key="8">
    <source>
        <dbReference type="PROSITE" id="PS50135"/>
    </source>
</evidence>
<dbReference type="GO" id="GO:0008270">
    <property type="term" value="F:zinc ion binding"/>
    <property type="evidence" value="ECO:0007669"/>
    <property type="project" value="UniProtKB-KW"/>
</dbReference>
<organism evidence="10 11">
    <name type="scientific">Rhizopus delemar (strain RA 99-880 / ATCC MYA-4621 / FGSC 9543 / NRRL 43880)</name>
    <name type="common">Mucormycosis agent</name>
    <name type="synonym">Rhizopus arrhizus var. delemar</name>
    <dbReference type="NCBI Taxonomy" id="246409"/>
    <lineage>
        <taxon>Eukaryota</taxon>
        <taxon>Fungi</taxon>
        <taxon>Fungi incertae sedis</taxon>
        <taxon>Mucoromycota</taxon>
        <taxon>Mucoromycotina</taxon>
        <taxon>Mucoromycetes</taxon>
        <taxon>Mucorales</taxon>
        <taxon>Mucorineae</taxon>
        <taxon>Rhizopodaceae</taxon>
        <taxon>Rhizopus</taxon>
    </lineage>
</organism>
<protein>
    <recommendedName>
        <fullName evidence="12">EF-hand</fullName>
    </recommendedName>
</protein>
<dbReference type="Gene3D" id="1.10.238.10">
    <property type="entry name" value="EF-hand"/>
    <property type="match status" value="2"/>
</dbReference>
<dbReference type="InterPro" id="IPR002048">
    <property type="entry name" value="EF_hand_dom"/>
</dbReference>
<dbReference type="PRINTS" id="PR00450">
    <property type="entry name" value="RECOVERIN"/>
</dbReference>
<dbReference type="SMART" id="SM00291">
    <property type="entry name" value="ZnF_ZZ"/>
    <property type="match status" value="1"/>
</dbReference>
<keyword evidence="11" id="KW-1185">Reference proteome</keyword>
<dbReference type="InterPro" id="IPR000433">
    <property type="entry name" value="Znf_ZZ"/>
</dbReference>
<feature type="compositionally biased region" description="Acidic residues" evidence="7">
    <location>
        <begin position="273"/>
        <end position="282"/>
    </location>
</feature>
<dbReference type="SUPFAM" id="SSF57850">
    <property type="entry name" value="RING/U-box"/>
    <property type="match status" value="1"/>
</dbReference>
<feature type="region of interest" description="Disordered" evidence="7">
    <location>
        <begin position="261"/>
        <end position="292"/>
    </location>
</feature>
<accession>I1BSK4</accession>
<dbReference type="InterPro" id="IPR018247">
    <property type="entry name" value="EF_Hand_1_Ca_BS"/>
</dbReference>
<dbReference type="AlphaFoldDB" id="I1BSK4"/>
<dbReference type="Pfam" id="PF00569">
    <property type="entry name" value="ZZ"/>
    <property type="match status" value="1"/>
</dbReference>
<dbReference type="GO" id="GO:0019900">
    <property type="term" value="F:kinase binding"/>
    <property type="evidence" value="ECO:0007669"/>
    <property type="project" value="InterPro"/>
</dbReference>
<evidence type="ECO:0000313" key="11">
    <source>
        <dbReference type="Proteomes" id="UP000009138"/>
    </source>
</evidence>
<feature type="domain" description="EF-hand" evidence="9">
    <location>
        <begin position="154"/>
        <end position="189"/>
    </location>
</feature>
<evidence type="ECO:0000259" key="9">
    <source>
        <dbReference type="PROSITE" id="PS50222"/>
    </source>
</evidence>
<keyword evidence="1" id="KW-0479">Metal-binding</keyword>
<dbReference type="Gene3D" id="3.30.60.90">
    <property type="match status" value="1"/>
</dbReference>
<proteinExistence type="predicted"/>
<dbReference type="InterPro" id="IPR045198">
    <property type="entry name" value="CNBL1-10"/>
</dbReference>
<dbReference type="CDD" id="cd00051">
    <property type="entry name" value="EFh"/>
    <property type="match status" value="1"/>
</dbReference>
<dbReference type="InParanoid" id="I1BSK4"/>
<dbReference type="Proteomes" id="UP000009138">
    <property type="component" value="Unassembled WGS sequence"/>
</dbReference>
<dbReference type="Pfam" id="PF13405">
    <property type="entry name" value="EF-hand_6"/>
    <property type="match status" value="1"/>
</dbReference>
<dbReference type="VEuPathDB" id="FungiDB:RO3G_03889"/>
<dbReference type="PROSITE" id="PS50135">
    <property type="entry name" value="ZF_ZZ_2"/>
    <property type="match status" value="1"/>
</dbReference>
<dbReference type="PROSITE" id="PS50222">
    <property type="entry name" value="EF_HAND_2"/>
    <property type="match status" value="2"/>
</dbReference>
<keyword evidence="5" id="KW-0106">Calcium</keyword>
<dbReference type="InterPro" id="IPR043145">
    <property type="entry name" value="Znf_ZZ_sf"/>
</dbReference>